<dbReference type="RefSeq" id="XP_046115822.1">
    <property type="nucleotide sequence ID" value="XM_046263944.1"/>
</dbReference>
<proteinExistence type="predicted"/>
<dbReference type="Proteomes" id="UP000887229">
    <property type="component" value="Unassembled WGS sequence"/>
</dbReference>
<reference evidence="3" key="1">
    <citation type="journal article" date="2021" name="IMA Fungus">
        <title>Genomic characterization of three marine fungi, including Emericellopsis atlantica sp. nov. with signatures of a generalist lifestyle and marine biomass degradation.</title>
        <authorList>
            <person name="Hagestad O.C."/>
            <person name="Hou L."/>
            <person name="Andersen J.H."/>
            <person name="Hansen E.H."/>
            <person name="Altermark B."/>
            <person name="Li C."/>
            <person name="Kuhnert E."/>
            <person name="Cox R.J."/>
            <person name="Crous P.W."/>
            <person name="Spatafora J.W."/>
            <person name="Lail K."/>
            <person name="Amirebrahimi M."/>
            <person name="Lipzen A."/>
            <person name="Pangilinan J."/>
            <person name="Andreopoulos W."/>
            <person name="Hayes R.D."/>
            <person name="Ng V."/>
            <person name="Grigoriev I.V."/>
            <person name="Jackson S.A."/>
            <person name="Sutton T.D.S."/>
            <person name="Dobson A.D.W."/>
            <person name="Rama T."/>
        </authorList>
    </citation>
    <scope>NUCLEOTIDE SEQUENCE</scope>
    <source>
        <strain evidence="3">TS7</strain>
    </source>
</reference>
<protein>
    <submittedName>
        <fullName evidence="3">Uncharacterized protein</fullName>
    </submittedName>
</protein>
<keyword evidence="2" id="KW-0812">Transmembrane</keyword>
<name>A0A9P7ZI41_9HYPO</name>
<dbReference type="AlphaFoldDB" id="A0A9P7ZI41"/>
<feature type="transmembrane region" description="Helical" evidence="2">
    <location>
        <begin position="26"/>
        <end position="47"/>
    </location>
</feature>
<organism evidence="3 4">
    <name type="scientific">Emericellopsis atlantica</name>
    <dbReference type="NCBI Taxonomy" id="2614577"/>
    <lineage>
        <taxon>Eukaryota</taxon>
        <taxon>Fungi</taxon>
        <taxon>Dikarya</taxon>
        <taxon>Ascomycota</taxon>
        <taxon>Pezizomycotina</taxon>
        <taxon>Sordariomycetes</taxon>
        <taxon>Hypocreomycetidae</taxon>
        <taxon>Hypocreales</taxon>
        <taxon>Bionectriaceae</taxon>
        <taxon>Emericellopsis</taxon>
    </lineage>
</organism>
<accession>A0A9P7ZI41</accession>
<sequence>MANSKDSNAARTTVVSSRNSSLRSGFHLRIACLVAAEAFVWLCLYLYFGRDGSPPTFDFWWWLIIQGFAFGTADIMQLYISRRS</sequence>
<keyword evidence="2" id="KW-1133">Transmembrane helix</keyword>
<evidence type="ECO:0000256" key="2">
    <source>
        <dbReference type="SAM" id="Phobius"/>
    </source>
</evidence>
<gene>
    <name evidence="3" type="ORF">F5Z01DRAFT_662373</name>
</gene>
<evidence type="ECO:0000256" key="1">
    <source>
        <dbReference type="SAM" id="MobiDB-lite"/>
    </source>
</evidence>
<evidence type="ECO:0000313" key="3">
    <source>
        <dbReference type="EMBL" id="KAG9251898.1"/>
    </source>
</evidence>
<feature type="transmembrane region" description="Helical" evidence="2">
    <location>
        <begin position="59"/>
        <end position="80"/>
    </location>
</feature>
<keyword evidence="4" id="KW-1185">Reference proteome</keyword>
<dbReference type="GeneID" id="70294847"/>
<comment type="caution">
    <text evidence="3">The sequence shown here is derived from an EMBL/GenBank/DDBJ whole genome shotgun (WGS) entry which is preliminary data.</text>
</comment>
<dbReference type="EMBL" id="MU251265">
    <property type="protein sequence ID" value="KAG9251898.1"/>
    <property type="molecule type" value="Genomic_DNA"/>
</dbReference>
<feature type="region of interest" description="Disordered" evidence="1">
    <location>
        <begin position="1"/>
        <end position="20"/>
    </location>
</feature>
<evidence type="ECO:0000313" key="4">
    <source>
        <dbReference type="Proteomes" id="UP000887229"/>
    </source>
</evidence>
<keyword evidence="2" id="KW-0472">Membrane</keyword>